<dbReference type="InterPro" id="IPR007527">
    <property type="entry name" value="Znf_SWIM"/>
</dbReference>
<feature type="compositionally biased region" description="Low complexity" evidence="5">
    <location>
        <begin position="1065"/>
        <end position="1080"/>
    </location>
</feature>
<dbReference type="SUPFAM" id="SSF57756">
    <property type="entry name" value="Retrovirus zinc finger-like domains"/>
    <property type="match status" value="1"/>
</dbReference>
<keyword evidence="8" id="KW-1185">Reference proteome</keyword>
<dbReference type="RefSeq" id="XP_071902847.1">
    <property type="nucleotide sequence ID" value="XM_072046746.1"/>
</dbReference>
<evidence type="ECO:0000256" key="4">
    <source>
        <dbReference type="PROSITE-ProRule" id="PRU00047"/>
    </source>
</evidence>
<dbReference type="Pfam" id="PF04434">
    <property type="entry name" value="SWIM"/>
    <property type="match status" value="1"/>
</dbReference>
<evidence type="ECO:0000256" key="1">
    <source>
        <dbReference type="ARBA" id="ARBA00022723"/>
    </source>
</evidence>
<dbReference type="PANTHER" id="PTHR31973:SF199">
    <property type="entry name" value="SWIM-TYPE DOMAIN-CONTAINING PROTEIN"/>
    <property type="match status" value="1"/>
</dbReference>
<feature type="domain" description="SWIM-type" evidence="7">
    <location>
        <begin position="825"/>
        <end position="857"/>
    </location>
</feature>
<evidence type="ECO:0000256" key="3">
    <source>
        <dbReference type="ARBA" id="ARBA00022833"/>
    </source>
</evidence>
<feature type="compositionally biased region" description="Polar residues" evidence="5">
    <location>
        <begin position="1010"/>
        <end position="1036"/>
    </location>
</feature>
<feature type="compositionally biased region" description="Polar residues" evidence="5">
    <location>
        <begin position="228"/>
        <end position="242"/>
    </location>
</feature>
<feature type="compositionally biased region" description="Polar residues" evidence="5">
    <location>
        <begin position="983"/>
        <end position="1002"/>
    </location>
</feature>
<feature type="compositionally biased region" description="Basic and acidic residues" evidence="5">
    <location>
        <begin position="129"/>
        <end position="149"/>
    </location>
</feature>
<dbReference type="Proteomes" id="UP001652660">
    <property type="component" value="Chromosome 4e"/>
</dbReference>
<dbReference type="GeneID" id="140005779"/>
<evidence type="ECO:0000256" key="5">
    <source>
        <dbReference type="SAM" id="MobiDB-lite"/>
    </source>
</evidence>
<reference evidence="9" key="1">
    <citation type="submission" date="2025-08" db="UniProtKB">
        <authorList>
            <consortium name="RefSeq"/>
        </authorList>
    </citation>
    <scope>IDENTIFICATION</scope>
    <source>
        <tissue evidence="9">Leaves</tissue>
    </source>
</reference>
<dbReference type="InterPro" id="IPR036875">
    <property type="entry name" value="Znf_CCHC_sf"/>
</dbReference>
<dbReference type="InterPro" id="IPR018289">
    <property type="entry name" value="MULE_transposase_dom"/>
</dbReference>
<sequence>MDEEDIQWIPNYDGMNRFSIRVHYGGEFTELPNKEYRGGSVKIVNCCNPDRWSICTLDRVAEKLGYPEFTVIYYYLIPGKNMEDGLVYVLCEDVAQDLARDGVKYGLVDVYFVHLKTYSISECEAGPCKPKEGTDPKENQQGSKVHEEPSDVEEIMLTNIPVTQSENEGEKDSIGAGESGVNKHIEEAAIGENLGEMLSEVDIRVADKGDSAANIGGSDQNFRKEQDWTNSEVQNTGKNAPSTNKSPKEKSLKKKSSTNKEQAEKVEKKKKSKKETHAEEDEECADGDKFIDSDYEFSDEEDIVKSVKDRKAEWEKIAKNCKSNKSTKERTCQVENAEMEEDATDSDEFDSWCDSEVEEDQPRKRAKFPKFNPETDMIDPKFEVGQIFTCKQLFMKACKSHGVVHGRKIKFSKNDGRRATAYCKDCSWKVSTAVMLDKKTFQIKSMQGKHSCGRTFDHGLANSTFLVDRYKKELAAIADMKVSTLTDKVKTDVNVNISRWQAYRTKKKAESLVNGEHEAQYNKLRNYCREVKRANPGSNVFMTTVEDDEGEDRFERLYICLNACKTGFLSGCRPVVGLDGCHLRGPHKGVLLTAVGIDPNDQLYPIAYAVVEIENKLTWKWFVGELLNDLQIRDENHWTIITDKQKGLIQAIQELLPDVEHRMCVRHMYNNFKKLHGGLALKERIWALARAPYKNLFKALMEALKAVDEGAFQWLVDNTTLQQWSRAYFRTSPKCDILLNNLCESFNSSILEARERPILGMLETIRLYLMVRMENKREWMQKYTGKVCPKILKKLEKVKTASSACIATPSGDWNYEVRCMYGDRYTVNLASRTCSCRRWELNGIPCAHAISAIALTKESPENFVHECYSKEAYMKAYGPIIYPLNGEHLWKDLKQGPVLPPETIKLPGRPKKIRRKEPDEPPATTSRGQTKRLSRVGLMDYKCRKCKQKGHNSRKCPSSHDQENVQQQAAAVTSSSQSQQQTPNTMNPGANKQSQPQQSNFTPEAVFGASGSQSQQQTPNTMNPGANKQSQPQQSNFTPEAVFGASGLETDTNDQVLFDLISQIPDQPTTSQPPTSTLTTKNATSPGKKVKYRCGVCRRFGHTRSSCDSTLASLYKRHPWEPPGLARPKNTANISTSKSAAKRAKKA</sequence>
<evidence type="ECO:0000259" key="6">
    <source>
        <dbReference type="PROSITE" id="PS50158"/>
    </source>
</evidence>
<gene>
    <name evidence="9" type="primary">LOC140005779</name>
</gene>
<keyword evidence="2 4" id="KW-0863">Zinc-finger</keyword>
<proteinExistence type="predicted"/>
<feature type="region of interest" description="Disordered" evidence="5">
    <location>
        <begin position="126"/>
        <end position="180"/>
    </location>
</feature>
<dbReference type="InterPro" id="IPR058594">
    <property type="entry name" value="PB1-like_dom_pln"/>
</dbReference>
<feature type="domain" description="CCHC-type" evidence="6">
    <location>
        <begin position="942"/>
        <end position="958"/>
    </location>
</feature>
<dbReference type="Pfam" id="PF10551">
    <property type="entry name" value="MULE"/>
    <property type="match status" value="1"/>
</dbReference>
<dbReference type="PROSITE" id="PS50158">
    <property type="entry name" value="ZF_CCHC"/>
    <property type="match status" value="1"/>
</dbReference>
<protein>
    <recommendedName>
        <fullName evidence="10">SWIM-type domain-containing protein</fullName>
    </recommendedName>
</protein>
<feature type="region of interest" description="Disordered" evidence="5">
    <location>
        <begin position="895"/>
        <end position="934"/>
    </location>
</feature>
<dbReference type="InterPro" id="IPR006564">
    <property type="entry name" value="Znf_PMZ"/>
</dbReference>
<accession>A0ABM4U6D3</accession>
<keyword evidence="3" id="KW-0862">Zinc</keyword>
<feature type="region of interest" description="Disordered" evidence="5">
    <location>
        <begin position="947"/>
        <end position="1036"/>
    </location>
</feature>
<dbReference type="InterPro" id="IPR001878">
    <property type="entry name" value="Znf_CCHC"/>
</dbReference>
<name>A0ABM4U6D3_COFAR</name>
<evidence type="ECO:0000259" key="7">
    <source>
        <dbReference type="PROSITE" id="PS50966"/>
    </source>
</evidence>
<evidence type="ECO:0000313" key="9">
    <source>
        <dbReference type="RefSeq" id="XP_071902847.1"/>
    </source>
</evidence>
<dbReference type="Pfam" id="PF26130">
    <property type="entry name" value="PB1-like"/>
    <property type="match status" value="1"/>
</dbReference>
<evidence type="ECO:0008006" key="10">
    <source>
        <dbReference type="Google" id="ProtNLM"/>
    </source>
</evidence>
<feature type="region of interest" description="Disordered" evidence="5">
    <location>
        <begin position="1118"/>
        <end position="1147"/>
    </location>
</feature>
<dbReference type="Gene3D" id="4.10.60.10">
    <property type="entry name" value="Zinc finger, CCHC-type"/>
    <property type="match status" value="1"/>
</dbReference>
<organism evidence="8 9">
    <name type="scientific">Coffea arabica</name>
    <name type="common">Arabian coffee</name>
    <dbReference type="NCBI Taxonomy" id="13443"/>
    <lineage>
        <taxon>Eukaryota</taxon>
        <taxon>Viridiplantae</taxon>
        <taxon>Streptophyta</taxon>
        <taxon>Embryophyta</taxon>
        <taxon>Tracheophyta</taxon>
        <taxon>Spermatophyta</taxon>
        <taxon>Magnoliopsida</taxon>
        <taxon>eudicotyledons</taxon>
        <taxon>Gunneridae</taxon>
        <taxon>Pentapetalae</taxon>
        <taxon>asterids</taxon>
        <taxon>lamiids</taxon>
        <taxon>Gentianales</taxon>
        <taxon>Rubiaceae</taxon>
        <taxon>Ixoroideae</taxon>
        <taxon>Gardenieae complex</taxon>
        <taxon>Bertiereae - Coffeeae clade</taxon>
        <taxon>Coffeeae</taxon>
        <taxon>Coffea</taxon>
    </lineage>
</organism>
<feature type="compositionally biased region" description="Low complexity" evidence="5">
    <location>
        <begin position="965"/>
        <end position="982"/>
    </location>
</feature>
<evidence type="ECO:0000313" key="8">
    <source>
        <dbReference type="Proteomes" id="UP001652660"/>
    </source>
</evidence>
<feature type="region of interest" description="Disordered" evidence="5">
    <location>
        <begin position="210"/>
        <end position="291"/>
    </location>
</feature>
<dbReference type="SMART" id="SM00343">
    <property type="entry name" value="ZnF_C2HC"/>
    <property type="match status" value="2"/>
</dbReference>
<dbReference type="SMART" id="SM00575">
    <property type="entry name" value="ZnF_PMZ"/>
    <property type="match status" value="1"/>
</dbReference>
<dbReference type="PANTHER" id="PTHR31973">
    <property type="entry name" value="POLYPROTEIN, PUTATIVE-RELATED"/>
    <property type="match status" value="1"/>
</dbReference>
<keyword evidence="1" id="KW-0479">Metal-binding</keyword>
<dbReference type="PROSITE" id="PS50966">
    <property type="entry name" value="ZF_SWIM"/>
    <property type="match status" value="1"/>
</dbReference>
<feature type="region of interest" description="Disordered" evidence="5">
    <location>
        <begin position="1065"/>
        <end position="1085"/>
    </location>
</feature>
<evidence type="ECO:0000256" key="2">
    <source>
        <dbReference type="ARBA" id="ARBA00022771"/>
    </source>
</evidence>